<name>A0A239XA04_9FLAO</name>
<organism evidence="2 3">
    <name type="scientific">Chryseobacterium taklimakanense</name>
    <dbReference type="NCBI Taxonomy" id="536441"/>
    <lineage>
        <taxon>Bacteria</taxon>
        <taxon>Pseudomonadati</taxon>
        <taxon>Bacteroidota</taxon>
        <taxon>Flavobacteriia</taxon>
        <taxon>Flavobacteriales</taxon>
        <taxon>Weeksellaceae</taxon>
        <taxon>Chryseobacterium group</taxon>
        <taxon>Chryseobacterium</taxon>
    </lineage>
</organism>
<gene>
    <name evidence="2" type="ORF">SAMEA4412677_01266</name>
</gene>
<protein>
    <submittedName>
        <fullName evidence="2">Uncharacterized protein</fullName>
    </submittedName>
</protein>
<dbReference type="Proteomes" id="UP000215196">
    <property type="component" value="Chromosome 1"/>
</dbReference>
<proteinExistence type="predicted"/>
<feature type="transmembrane region" description="Helical" evidence="1">
    <location>
        <begin position="6"/>
        <end position="28"/>
    </location>
</feature>
<keyword evidence="1" id="KW-1133">Transmembrane helix</keyword>
<accession>A0A239XA04</accession>
<dbReference type="AlphaFoldDB" id="A0A239XA04"/>
<sequence>MYPLIIPRKILLPLAIICFVMMVTGGFFKISHQDFFGISSNIILGIGTGVLLFVWFIVVADALRNRVKNPFMWIIAFLFFGNVASILYLFYRDQIIIKKEKNNF</sequence>
<reference evidence="2 3" key="1">
    <citation type="submission" date="2017-06" db="EMBL/GenBank/DDBJ databases">
        <authorList>
            <consortium name="Pathogen Informatics"/>
        </authorList>
    </citation>
    <scope>NUCLEOTIDE SEQUENCE [LARGE SCALE GENOMIC DNA]</scope>
    <source>
        <strain evidence="2 3">NCTC13490</strain>
    </source>
</reference>
<feature type="transmembrane region" description="Helical" evidence="1">
    <location>
        <begin position="35"/>
        <end position="58"/>
    </location>
</feature>
<feature type="transmembrane region" description="Helical" evidence="1">
    <location>
        <begin position="70"/>
        <end position="91"/>
    </location>
</feature>
<keyword evidence="1" id="KW-0472">Membrane</keyword>
<dbReference type="EMBL" id="LT906465">
    <property type="protein sequence ID" value="SNV43502.1"/>
    <property type="molecule type" value="Genomic_DNA"/>
</dbReference>
<evidence type="ECO:0000313" key="2">
    <source>
        <dbReference type="EMBL" id="SNV43502.1"/>
    </source>
</evidence>
<dbReference type="KEGG" id="ctak:4412677_01266"/>
<evidence type="ECO:0000256" key="1">
    <source>
        <dbReference type="SAM" id="Phobius"/>
    </source>
</evidence>
<keyword evidence="3" id="KW-1185">Reference proteome</keyword>
<evidence type="ECO:0000313" key="3">
    <source>
        <dbReference type="Proteomes" id="UP000215196"/>
    </source>
</evidence>
<dbReference type="RefSeq" id="WP_095071521.1">
    <property type="nucleotide sequence ID" value="NZ_LT906465.1"/>
</dbReference>
<keyword evidence="1" id="KW-0812">Transmembrane</keyword>